<keyword evidence="4 5" id="KW-0472">Membrane</keyword>
<feature type="transmembrane region" description="Helical" evidence="5">
    <location>
        <begin position="6"/>
        <end position="23"/>
    </location>
</feature>
<sequence length="136" mass="15184">MNHLVYAGVWVILATVMVQWIIASGSKAKQPGAIPGKINESLSHHSFVFRAHRTFQNSIENVPFFLGAVFLAIFTGVDSQWFAISVWAFAFARIIHMLLYYGIATERNPSPRSYFFMIGIIANIAVLVQIAIKLLA</sequence>
<dbReference type="PANTHER" id="PTHR35371:SF1">
    <property type="entry name" value="BLR7753 PROTEIN"/>
    <property type="match status" value="1"/>
</dbReference>
<evidence type="ECO:0000256" key="2">
    <source>
        <dbReference type="ARBA" id="ARBA00022692"/>
    </source>
</evidence>
<dbReference type="SUPFAM" id="SSF161084">
    <property type="entry name" value="MAPEG domain-like"/>
    <property type="match status" value="1"/>
</dbReference>
<feature type="transmembrane region" description="Helical" evidence="5">
    <location>
        <begin position="81"/>
        <end position="102"/>
    </location>
</feature>
<evidence type="ECO:0000313" key="7">
    <source>
        <dbReference type="Proteomes" id="UP000199424"/>
    </source>
</evidence>
<evidence type="ECO:0000256" key="5">
    <source>
        <dbReference type="SAM" id="Phobius"/>
    </source>
</evidence>
<dbReference type="Proteomes" id="UP000199424">
    <property type="component" value="Unassembled WGS sequence"/>
</dbReference>
<name>A0A1I6HG48_9GAMM</name>
<dbReference type="RefSeq" id="WP_092857651.1">
    <property type="nucleotide sequence ID" value="NZ_FOYU01000003.1"/>
</dbReference>
<keyword evidence="7" id="KW-1185">Reference proteome</keyword>
<evidence type="ECO:0000256" key="3">
    <source>
        <dbReference type="ARBA" id="ARBA00022989"/>
    </source>
</evidence>
<dbReference type="EMBL" id="FOYU01000003">
    <property type="protein sequence ID" value="SFR53391.1"/>
    <property type="molecule type" value="Genomic_DNA"/>
</dbReference>
<dbReference type="InterPro" id="IPR001129">
    <property type="entry name" value="Membr-assoc_MAPEG"/>
</dbReference>
<feature type="transmembrane region" description="Helical" evidence="5">
    <location>
        <begin position="114"/>
        <end position="132"/>
    </location>
</feature>
<evidence type="ECO:0000313" key="6">
    <source>
        <dbReference type="EMBL" id="SFR53391.1"/>
    </source>
</evidence>
<dbReference type="Gene3D" id="1.20.120.550">
    <property type="entry name" value="Membrane associated eicosanoid/glutathione metabolism-like domain"/>
    <property type="match status" value="1"/>
</dbReference>
<dbReference type="PANTHER" id="PTHR35371">
    <property type="entry name" value="INNER MEMBRANE PROTEIN"/>
    <property type="match status" value="1"/>
</dbReference>
<protein>
    <submittedName>
        <fullName evidence="6">Uncharacterized conserved protein, MAPEG superfamily</fullName>
    </submittedName>
</protein>
<evidence type="ECO:0000256" key="4">
    <source>
        <dbReference type="ARBA" id="ARBA00023136"/>
    </source>
</evidence>
<organism evidence="6 7">
    <name type="scientific">Pseudidiomarina maritima</name>
    <dbReference type="NCBI Taxonomy" id="519453"/>
    <lineage>
        <taxon>Bacteria</taxon>
        <taxon>Pseudomonadati</taxon>
        <taxon>Pseudomonadota</taxon>
        <taxon>Gammaproteobacteria</taxon>
        <taxon>Alteromonadales</taxon>
        <taxon>Idiomarinaceae</taxon>
        <taxon>Pseudidiomarina</taxon>
    </lineage>
</organism>
<dbReference type="Pfam" id="PF01124">
    <property type="entry name" value="MAPEG"/>
    <property type="match status" value="1"/>
</dbReference>
<accession>A0A1I6HG48</accession>
<comment type="subcellular location">
    <subcellularLocation>
        <location evidence="1">Membrane</location>
    </subcellularLocation>
</comment>
<dbReference type="AlphaFoldDB" id="A0A1I6HG48"/>
<keyword evidence="2 5" id="KW-0812">Transmembrane</keyword>
<keyword evidence="3 5" id="KW-1133">Transmembrane helix</keyword>
<dbReference type="GO" id="GO:0016020">
    <property type="term" value="C:membrane"/>
    <property type="evidence" value="ECO:0007669"/>
    <property type="project" value="UniProtKB-SubCell"/>
</dbReference>
<feature type="transmembrane region" description="Helical" evidence="5">
    <location>
        <begin position="58"/>
        <end position="75"/>
    </location>
</feature>
<evidence type="ECO:0000256" key="1">
    <source>
        <dbReference type="ARBA" id="ARBA00004370"/>
    </source>
</evidence>
<reference evidence="7" key="1">
    <citation type="submission" date="2016-10" db="EMBL/GenBank/DDBJ databases">
        <authorList>
            <person name="Varghese N."/>
            <person name="Submissions S."/>
        </authorList>
    </citation>
    <scope>NUCLEOTIDE SEQUENCE [LARGE SCALE GENOMIC DNA]</scope>
    <source>
        <strain evidence="7">CGMCC 1.7285</strain>
    </source>
</reference>
<proteinExistence type="predicted"/>
<gene>
    <name evidence="6" type="ORF">SAMN04488070_1742</name>
</gene>
<dbReference type="InterPro" id="IPR023352">
    <property type="entry name" value="MAPEG-like_dom_sf"/>
</dbReference>